<reference evidence="3" key="1">
    <citation type="submission" date="2022-08" db="EMBL/GenBank/DDBJ databases">
        <title>Draft genome sequencing of Roseisolibacter agri AW1220.</title>
        <authorList>
            <person name="Tobiishi Y."/>
            <person name="Tonouchi A."/>
        </authorList>
    </citation>
    <scope>NUCLEOTIDE SEQUENCE</scope>
    <source>
        <strain evidence="3">AW1220</strain>
    </source>
</reference>
<dbReference type="AlphaFoldDB" id="A0AA37QH08"/>
<gene>
    <name evidence="3" type="primary">iadA</name>
    <name evidence="3" type="ORF">rosag_21410</name>
</gene>
<name>A0AA37QH08_9BACT</name>
<dbReference type="PANTHER" id="PTHR11647">
    <property type="entry name" value="HYDRANTOINASE/DIHYDROPYRIMIDINASE FAMILY MEMBER"/>
    <property type="match status" value="1"/>
</dbReference>
<organism evidence="3 4">
    <name type="scientific">Roseisolibacter agri</name>
    <dbReference type="NCBI Taxonomy" id="2014610"/>
    <lineage>
        <taxon>Bacteria</taxon>
        <taxon>Pseudomonadati</taxon>
        <taxon>Gemmatimonadota</taxon>
        <taxon>Gemmatimonadia</taxon>
        <taxon>Gemmatimonadales</taxon>
        <taxon>Gemmatimonadaceae</taxon>
        <taxon>Roseisolibacter</taxon>
    </lineage>
</organism>
<evidence type="ECO:0000256" key="1">
    <source>
        <dbReference type="ARBA" id="ARBA00001947"/>
    </source>
</evidence>
<comment type="caution">
    <text evidence="3">The sequence shown here is derived from an EMBL/GenBank/DDBJ whole genome shotgun (WGS) entry which is preliminary data.</text>
</comment>
<sequence length="388" mass="42119">MHTLIENGEVLAPRPLGRCSVLLAGSRIAAVGKVNRAALESLGVEHEVVDAEGCLVTPGWIDPHVHLLGGSGEEGFSTQSPEFFVGEIVRHGFTTVVGCLGVDTTMKTMPGLLAKAKALREEGLNAYVWTGGYNVPPTTILATPREDIMFIDEVIGVGEVAIADARGMEPDARSLARMVLDAHVGGMLARKAGVTHFHVGEGRRRLALLREILDQFEVEPGWLYVTHIERNEALMREAIGLAHRGVAVDIDTVEGDLARWLRFYVDNDGDLAQLTVSSDASVNSPAASAAQIRGCVVDHGFPIEQVLPLVTENTARILKLPHKGVLERDRVADVLVLERDTLEVRHVWAEGRCAVRDGELQLREGFLKDSKREIMMVGDERDAGVMAG</sequence>
<dbReference type="InterPro" id="IPR011059">
    <property type="entry name" value="Metal-dep_hydrolase_composite"/>
</dbReference>
<dbReference type="SUPFAM" id="SSF51338">
    <property type="entry name" value="Composite domain of metallo-dependent hydrolases"/>
    <property type="match status" value="1"/>
</dbReference>
<dbReference type="Pfam" id="PF01979">
    <property type="entry name" value="Amidohydro_1"/>
    <property type="match status" value="1"/>
</dbReference>
<dbReference type="Gene3D" id="2.30.40.10">
    <property type="entry name" value="Urease, subunit C, domain 1"/>
    <property type="match status" value="1"/>
</dbReference>
<dbReference type="EMBL" id="BRXS01000003">
    <property type="protein sequence ID" value="GLC25628.1"/>
    <property type="molecule type" value="Genomic_DNA"/>
</dbReference>
<dbReference type="Gene3D" id="3.20.20.140">
    <property type="entry name" value="Metal-dependent hydrolases"/>
    <property type="match status" value="1"/>
</dbReference>
<protein>
    <submittedName>
        <fullName evidence="3">Isoaspartyl dipeptidase</fullName>
    </submittedName>
</protein>
<dbReference type="InterPro" id="IPR050378">
    <property type="entry name" value="Metallo-dep_Hydrolases_sf"/>
</dbReference>
<dbReference type="SUPFAM" id="SSF51556">
    <property type="entry name" value="Metallo-dependent hydrolases"/>
    <property type="match status" value="1"/>
</dbReference>
<dbReference type="PANTHER" id="PTHR11647:SF1">
    <property type="entry name" value="COLLAPSIN RESPONSE MEDIATOR PROTEIN"/>
    <property type="match status" value="1"/>
</dbReference>
<proteinExistence type="predicted"/>
<evidence type="ECO:0000259" key="2">
    <source>
        <dbReference type="Pfam" id="PF01979"/>
    </source>
</evidence>
<dbReference type="InterPro" id="IPR032466">
    <property type="entry name" value="Metal_Hydrolase"/>
</dbReference>
<dbReference type="GO" id="GO:0016810">
    <property type="term" value="F:hydrolase activity, acting on carbon-nitrogen (but not peptide) bonds"/>
    <property type="evidence" value="ECO:0007669"/>
    <property type="project" value="InterPro"/>
</dbReference>
<evidence type="ECO:0000313" key="3">
    <source>
        <dbReference type="EMBL" id="GLC25628.1"/>
    </source>
</evidence>
<keyword evidence="4" id="KW-1185">Reference proteome</keyword>
<feature type="domain" description="Amidohydrolase-related" evidence="2">
    <location>
        <begin position="55"/>
        <end position="351"/>
    </location>
</feature>
<dbReference type="RefSeq" id="WP_284350084.1">
    <property type="nucleotide sequence ID" value="NZ_BRXS01000003.1"/>
</dbReference>
<dbReference type="Proteomes" id="UP001161325">
    <property type="component" value="Unassembled WGS sequence"/>
</dbReference>
<dbReference type="InterPro" id="IPR006680">
    <property type="entry name" value="Amidohydro-rel"/>
</dbReference>
<evidence type="ECO:0000313" key="4">
    <source>
        <dbReference type="Proteomes" id="UP001161325"/>
    </source>
</evidence>
<comment type="cofactor">
    <cofactor evidence="1">
        <name>Zn(2+)</name>
        <dbReference type="ChEBI" id="CHEBI:29105"/>
    </cofactor>
</comment>
<accession>A0AA37QH08</accession>